<reference evidence="2" key="1">
    <citation type="journal article" date="2023" name="PhytoFront">
        <title>Draft Genome Resources of Seven Strains of Tilletia horrida, Causal Agent of Kernel Smut of Rice.</title>
        <authorList>
            <person name="Khanal S."/>
            <person name="Antony Babu S."/>
            <person name="Zhou X.G."/>
        </authorList>
    </citation>
    <scope>NUCLEOTIDE SEQUENCE</scope>
    <source>
        <strain evidence="2">TX3</strain>
    </source>
</reference>
<dbReference type="GO" id="GO:0005739">
    <property type="term" value="C:mitochondrion"/>
    <property type="evidence" value="ECO:0007669"/>
    <property type="project" value="UniProtKB-SubCell"/>
</dbReference>
<dbReference type="AlphaFoldDB" id="A0AAN6GB19"/>
<dbReference type="SUPFAM" id="SSF89095">
    <property type="entry name" value="GatB/YqeY motif"/>
    <property type="match status" value="1"/>
</dbReference>
<comment type="subcellular location">
    <subcellularLocation>
        <location evidence="1">Mitochondrion</location>
    </subcellularLocation>
</comment>
<evidence type="ECO:0000256" key="1">
    <source>
        <dbReference type="RuleBase" id="RU365099"/>
    </source>
</evidence>
<dbReference type="GO" id="GO:0016884">
    <property type="term" value="F:carbon-nitrogen ligase activity, with glutamine as amido-N-donor"/>
    <property type="evidence" value="ECO:0007669"/>
    <property type="project" value="UniProtKB-UniRule"/>
</dbReference>
<dbReference type="PANTHER" id="PTHR28055:SF1">
    <property type="entry name" value="ALTERED INHERITANCE OF MITOCHONDRIA PROTEIN 41, MITOCHONDRIAL"/>
    <property type="match status" value="1"/>
</dbReference>
<dbReference type="InterPro" id="IPR003789">
    <property type="entry name" value="Asn/Gln_tRNA_amidoTrase-B-like"/>
</dbReference>
<dbReference type="Gene3D" id="1.10.10.410">
    <property type="match status" value="1"/>
</dbReference>
<protein>
    <recommendedName>
        <fullName evidence="1">Altered inheritance of mitochondria protein 41</fullName>
    </recommendedName>
</protein>
<comment type="caution">
    <text evidence="2">The sequence shown here is derived from an EMBL/GenBank/DDBJ whole genome shotgun (WGS) entry which is preliminary data.</text>
</comment>
<dbReference type="Proteomes" id="UP001176521">
    <property type="component" value="Unassembled WGS sequence"/>
</dbReference>
<sequence>MASASRLLVRAALLPARSTAAASPALSSGLSQRSFSVSPRALNADADADLLASIKTQLKESMRAKDSSRSTVLRSLLSDFEYAKKQPNAGGEASLSAVLQKAVARRTDAAAQFRAATPSPREDLAEKEDAEAKIIQAFLPEPMSADELGRVVREVLDEVRAAAAPGAELRKLAGQVIKGVNAKVDKARVTGAEISKAVTELLKQSS</sequence>
<dbReference type="EMBL" id="JAPDMQ010000493">
    <property type="protein sequence ID" value="KAK0523723.1"/>
    <property type="molecule type" value="Genomic_DNA"/>
</dbReference>
<accession>A0AAN6GB19</accession>
<keyword evidence="1" id="KW-0496">Mitochondrion</keyword>
<dbReference type="InterPro" id="IPR042184">
    <property type="entry name" value="YqeY/Aim41_N"/>
</dbReference>
<proteinExistence type="inferred from homology"/>
<dbReference type="PANTHER" id="PTHR28055">
    <property type="entry name" value="ALTERED INHERITANCE OF MITOCHONDRIA PROTEIN 41, MITOCHONDRIAL"/>
    <property type="match status" value="1"/>
</dbReference>
<evidence type="ECO:0000313" key="3">
    <source>
        <dbReference type="Proteomes" id="UP001176521"/>
    </source>
</evidence>
<dbReference type="InterPro" id="IPR019004">
    <property type="entry name" value="YqeY/Aim41"/>
</dbReference>
<dbReference type="InterPro" id="IPR023168">
    <property type="entry name" value="GatB_Yqey_C_2"/>
</dbReference>
<keyword evidence="3" id="KW-1185">Reference proteome</keyword>
<evidence type="ECO:0000313" key="2">
    <source>
        <dbReference type="EMBL" id="KAK0523723.1"/>
    </source>
</evidence>
<dbReference type="Pfam" id="PF09424">
    <property type="entry name" value="YqeY"/>
    <property type="match status" value="1"/>
</dbReference>
<dbReference type="Gene3D" id="1.10.1510.10">
    <property type="entry name" value="Uncharacterised protein YqeY/AIM41 PF09424, N-terminal domain"/>
    <property type="match status" value="1"/>
</dbReference>
<name>A0AAN6GB19_9BASI</name>
<organism evidence="2 3">
    <name type="scientific">Tilletia horrida</name>
    <dbReference type="NCBI Taxonomy" id="155126"/>
    <lineage>
        <taxon>Eukaryota</taxon>
        <taxon>Fungi</taxon>
        <taxon>Dikarya</taxon>
        <taxon>Basidiomycota</taxon>
        <taxon>Ustilaginomycotina</taxon>
        <taxon>Exobasidiomycetes</taxon>
        <taxon>Tilletiales</taxon>
        <taxon>Tilletiaceae</taxon>
        <taxon>Tilletia</taxon>
    </lineage>
</organism>
<gene>
    <name evidence="1" type="primary">AIM41</name>
    <name evidence="2" type="ORF">OC842_006053</name>
</gene>
<comment type="similarity">
    <text evidence="1">Belongs to the AIM41 family.</text>
</comment>